<comment type="similarity">
    <text evidence="1">Belongs to the CpsD/CapB family.</text>
</comment>
<reference evidence="10 11" key="1">
    <citation type="submission" date="2019-11" db="EMBL/GenBank/DDBJ databases">
        <title>Genome sequences of 17 halophilic strains isolated from different environments.</title>
        <authorList>
            <person name="Furrow R.E."/>
        </authorList>
    </citation>
    <scope>NUCLEOTIDE SEQUENCE [LARGE SCALE GENOMIC DNA]</scope>
    <source>
        <strain evidence="10 11">SL-4</strain>
    </source>
</reference>
<dbReference type="GO" id="GO:0005524">
    <property type="term" value="F:ATP binding"/>
    <property type="evidence" value="ECO:0007669"/>
    <property type="project" value="UniProtKB-KW"/>
</dbReference>
<evidence type="ECO:0000256" key="4">
    <source>
        <dbReference type="ARBA" id="ARBA00022741"/>
    </source>
</evidence>
<name>A0A845F890_9BACI</name>
<gene>
    <name evidence="10" type="ORF">GLW00_03480</name>
</gene>
<sequence length="219" mass="24226">MLSKIRNLSTKNKKPLVTYMNPNSIISEQFRTIRTNIHFLTDQNKRKVFLITSPNKQEGTSTAIANLAVSMAQNREKVLLIDANLRSPTLHQIFKSSNNIGLTNVINGSSELNEAIDQTGIAQLHLLTSGTISPNPSDVLGDYRMEELLEKVGGIYDLVLIDTPSVLKSTETRILASLCDGVFILLNRGKTKIEEAEESKKIMNLAHANVLGLLLNDNK</sequence>
<accession>A0A845F890</accession>
<keyword evidence="7" id="KW-0829">Tyrosine-protein kinase</keyword>
<dbReference type="InterPro" id="IPR050445">
    <property type="entry name" value="Bact_polysacc_biosynth/exp"/>
</dbReference>
<dbReference type="NCBIfam" id="TIGR01007">
    <property type="entry name" value="eps_fam"/>
    <property type="match status" value="1"/>
</dbReference>
<evidence type="ECO:0000256" key="7">
    <source>
        <dbReference type="ARBA" id="ARBA00023137"/>
    </source>
</evidence>
<dbReference type="RefSeq" id="WP_160911261.1">
    <property type="nucleotide sequence ID" value="NZ_WMFA01000001.1"/>
</dbReference>
<keyword evidence="3 10" id="KW-0808">Transferase</keyword>
<dbReference type="PANTHER" id="PTHR32309:SF13">
    <property type="entry name" value="FERRIC ENTEROBACTIN TRANSPORT PROTEIN FEPE"/>
    <property type="match status" value="1"/>
</dbReference>
<evidence type="ECO:0000313" key="11">
    <source>
        <dbReference type="Proteomes" id="UP000450457"/>
    </source>
</evidence>
<evidence type="ECO:0000259" key="9">
    <source>
        <dbReference type="Pfam" id="PF13614"/>
    </source>
</evidence>
<dbReference type="GO" id="GO:0005886">
    <property type="term" value="C:plasma membrane"/>
    <property type="evidence" value="ECO:0007669"/>
    <property type="project" value="TreeGrafter"/>
</dbReference>
<dbReference type="Gene3D" id="3.40.50.300">
    <property type="entry name" value="P-loop containing nucleotide triphosphate hydrolases"/>
    <property type="match status" value="1"/>
</dbReference>
<dbReference type="GO" id="GO:0004715">
    <property type="term" value="F:non-membrane spanning protein tyrosine kinase activity"/>
    <property type="evidence" value="ECO:0007669"/>
    <property type="project" value="UniProtKB-EC"/>
</dbReference>
<proteinExistence type="inferred from homology"/>
<keyword evidence="4" id="KW-0547">Nucleotide-binding</keyword>
<comment type="catalytic activity">
    <reaction evidence="8">
        <text>L-tyrosyl-[protein] + ATP = O-phospho-L-tyrosyl-[protein] + ADP + H(+)</text>
        <dbReference type="Rhea" id="RHEA:10596"/>
        <dbReference type="Rhea" id="RHEA-COMP:10136"/>
        <dbReference type="Rhea" id="RHEA-COMP:20101"/>
        <dbReference type="ChEBI" id="CHEBI:15378"/>
        <dbReference type="ChEBI" id="CHEBI:30616"/>
        <dbReference type="ChEBI" id="CHEBI:46858"/>
        <dbReference type="ChEBI" id="CHEBI:61978"/>
        <dbReference type="ChEBI" id="CHEBI:456216"/>
        <dbReference type="EC" id="2.7.10.2"/>
    </reaction>
</comment>
<evidence type="ECO:0000313" key="10">
    <source>
        <dbReference type="EMBL" id="MYL69895.1"/>
    </source>
</evidence>
<dbReference type="PANTHER" id="PTHR32309">
    <property type="entry name" value="TYROSINE-PROTEIN KINASE"/>
    <property type="match status" value="1"/>
</dbReference>
<dbReference type="EC" id="2.7.10.2" evidence="2"/>
<dbReference type="InterPro" id="IPR025669">
    <property type="entry name" value="AAA_dom"/>
</dbReference>
<evidence type="ECO:0000256" key="6">
    <source>
        <dbReference type="ARBA" id="ARBA00022840"/>
    </source>
</evidence>
<evidence type="ECO:0000256" key="5">
    <source>
        <dbReference type="ARBA" id="ARBA00022777"/>
    </source>
</evidence>
<dbReference type="Pfam" id="PF13614">
    <property type="entry name" value="AAA_31"/>
    <property type="match status" value="1"/>
</dbReference>
<protein>
    <recommendedName>
        <fullName evidence="2">non-specific protein-tyrosine kinase</fullName>
        <ecNumber evidence="2">2.7.10.2</ecNumber>
    </recommendedName>
</protein>
<dbReference type="InterPro" id="IPR027417">
    <property type="entry name" value="P-loop_NTPase"/>
</dbReference>
<keyword evidence="5 10" id="KW-0418">Kinase</keyword>
<dbReference type="EMBL" id="WMFA01000001">
    <property type="protein sequence ID" value="MYL69895.1"/>
    <property type="molecule type" value="Genomic_DNA"/>
</dbReference>
<dbReference type="GeneID" id="78006037"/>
<dbReference type="Proteomes" id="UP000450457">
    <property type="component" value="Unassembled WGS sequence"/>
</dbReference>
<evidence type="ECO:0000256" key="1">
    <source>
        <dbReference type="ARBA" id="ARBA00007316"/>
    </source>
</evidence>
<feature type="domain" description="AAA" evidence="9">
    <location>
        <begin position="59"/>
        <end position="187"/>
    </location>
</feature>
<dbReference type="InterPro" id="IPR005702">
    <property type="entry name" value="Wzc-like_C"/>
</dbReference>
<evidence type="ECO:0000256" key="8">
    <source>
        <dbReference type="ARBA" id="ARBA00051245"/>
    </source>
</evidence>
<dbReference type="CDD" id="cd05387">
    <property type="entry name" value="BY-kinase"/>
    <property type="match status" value="1"/>
</dbReference>
<evidence type="ECO:0000256" key="3">
    <source>
        <dbReference type="ARBA" id="ARBA00022679"/>
    </source>
</evidence>
<dbReference type="OrthoDB" id="9794577at2"/>
<dbReference type="AlphaFoldDB" id="A0A845F890"/>
<comment type="caution">
    <text evidence="10">The sequence shown here is derived from an EMBL/GenBank/DDBJ whole genome shotgun (WGS) entry which is preliminary data.</text>
</comment>
<keyword evidence="6" id="KW-0067">ATP-binding</keyword>
<organism evidence="10 11">
    <name type="scientific">Halobacillus litoralis</name>
    <dbReference type="NCBI Taxonomy" id="45668"/>
    <lineage>
        <taxon>Bacteria</taxon>
        <taxon>Bacillati</taxon>
        <taxon>Bacillota</taxon>
        <taxon>Bacilli</taxon>
        <taxon>Bacillales</taxon>
        <taxon>Bacillaceae</taxon>
        <taxon>Halobacillus</taxon>
    </lineage>
</organism>
<evidence type="ECO:0000256" key="2">
    <source>
        <dbReference type="ARBA" id="ARBA00011903"/>
    </source>
</evidence>
<dbReference type="SUPFAM" id="SSF52540">
    <property type="entry name" value="P-loop containing nucleoside triphosphate hydrolases"/>
    <property type="match status" value="1"/>
</dbReference>